<evidence type="ECO:0000313" key="7">
    <source>
        <dbReference type="EMBL" id="KAJ5089982.1"/>
    </source>
</evidence>
<comment type="caution">
    <text evidence="7">The sequence shown here is derived from an EMBL/GenBank/DDBJ whole genome shotgun (WGS) entry which is preliminary data.</text>
</comment>
<organism evidence="7 8">
    <name type="scientific">Penicillium argentinense</name>
    <dbReference type="NCBI Taxonomy" id="1131581"/>
    <lineage>
        <taxon>Eukaryota</taxon>
        <taxon>Fungi</taxon>
        <taxon>Dikarya</taxon>
        <taxon>Ascomycota</taxon>
        <taxon>Pezizomycotina</taxon>
        <taxon>Eurotiomycetes</taxon>
        <taxon>Eurotiomycetidae</taxon>
        <taxon>Eurotiales</taxon>
        <taxon>Aspergillaceae</taxon>
        <taxon>Penicillium</taxon>
    </lineage>
</organism>
<keyword evidence="8" id="KW-1185">Reference proteome</keyword>
<feature type="transmembrane region" description="Helical" evidence="6">
    <location>
        <begin position="49"/>
        <end position="67"/>
    </location>
</feature>
<keyword evidence="3 6" id="KW-0812">Transmembrane</keyword>
<evidence type="ECO:0000256" key="5">
    <source>
        <dbReference type="ARBA" id="ARBA00023136"/>
    </source>
</evidence>
<dbReference type="Pfam" id="PF13520">
    <property type="entry name" value="AA_permease_2"/>
    <property type="match status" value="1"/>
</dbReference>
<name>A0A9W9EXU1_9EURO</name>
<keyword evidence="2" id="KW-0813">Transport</keyword>
<dbReference type="RefSeq" id="XP_056471964.1">
    <property type="nucleotide sequence ID" value="XM_056621158.1"/>
</dbReference>
<dbReference type="PANTHER" id="PTHR45649">
    <property type="entry name" value="AMINO-ACID PERMEASE BAT1"/>
    <property type="match status" value="1"/>
</dbReference>
<protein>
    <submittedName>
        <fullName evidence="7">Amino acid transporter</fullName>
    </submittedName>
</protein>
<dbReference type="PANTHER" id="PTHR45649:SF14">
    <property type="entry name" value="GABA PERMEASE"/>
    <property type="match status" value="1"/>
</dbReference>
<dbReference type="Proteomes" id="UP001149074">
    <property type="component" value="Unassembled WGS sequence"/>
</dbReference>
<keyword evidence="5 6" id="KW-0472">Membrane</keyword>
<evidence type="ECO:0000256" key="4">
    <source>
        <dbReference type="ARBA" id="ARBA00022989"/>
    </source>
</evidence>
<reference evidence="7" key="1">
    <citation type="submission" date="2022-11" db="EMBL/GenBank/DDBJ databases">
        <authorList>
            <person name="Petersen C."/>
        </authorList>
    </citation>
    <scope>NUCLEOTIDE SEQUENCE</scope>
    <source>
        <strain evidence="7">IBT 30761</strain>
    </source>
</reference>
<accession>A0A9W9EXU1</accession>
<evidence type="ECO:0000313" key="8">
    <source>
        <dbReference type="Proteomes" id="UP001149074"/>
    </source>
</evidence>
<dbReference type="GO" id="GO:0022857">
    <property type="term" value="F:transmembrane transporter activity"/>
    <property type="evidence" value="ECO:0007669"/>
    <property type="project" value="InterPro"/>
</dbReference>
<comment type="subcellular location">
    <subcellularLocation>
        <location evidence="1">Membrane</location>
        <topology evidence="1">Multi-pass membrane protein</topology>
    </subcellularLocation>
</comment>
<sequence>MSLFAFYFFGCAVTNGTTNSRKLWAISRDGGLPFSKVWYRVSRRYQMPANAMILSSTVVTLYGFIFLGSTAAFSAMVGVNIMFLQTSCIIPQAIILYRGRETVLPPRVFSHG</sequence>
<evidence type="ECO:0000256" key="2">
    <source>
        <dbReference type="ARBA" id="ARBA00022448"/>
    </source>
</evidence>
<evidence type="ECO:0000256" key="3">
    <source>
        <dbReference type="ARBA" id="ARBA00022692"/>
    </source>
</evidence>
<evidence type="ECO:0000256" key="6">
    <source>
        <dbReference type="SAM" id="Phobius"/>
    </source>
</evidence>
<gene>
    <name evidence="7" type="ORF">N7532_008666</name>
</gene>
<reference evidence="7" key="2">
    <citation type="journal article" date="2023" name="IMA Fungus">
        <title>Comparative genomic study of the Penicillium genus elucidates a diverse pangenome and 15 lateral gene transfer events.</title>
        <authorList>
            <person name="Petersen C."/>
            <person name="Sorensen T."/>
            <person name="Nielsen M.R."/>
            <person name="Sondergaard T.E."/>
            <person name="Sorensen J.L."/>
            <person name="Fitzpatrick D.A."/>
            <person name="Frisvad J.C."/>
            <person name="Nielsen K.L."/>
        </authorList>
    </citation>
    <scope>NUCLEOTIDE SEQUENCE</scope>
    <source>
        <strain evidence="7">IBT 30761</strain>
    </source>
</reference>
<evidence type="ECO:0000256" key="1">
    <source>
        <dbReference type="ARBA" id="ARBA00004141"/>
    </source>
</evidence>
<dbReference type="Gene3D" id="1.20.1740.10">
    <property type="entry name" value="Amino acid/polyamine transporter I"/>
    <property type="match status" value="1"/>
</dbReference>
<keyword evidence="4 6" id="KW-1133">Transmembrane helix</keyword>
<feature type="transmembrane region" description="Helical" evidence="6">
    <location>
        <begin position="73"/>
        <end position="97"/>
    </location>
</feature>
<dbReference type="GeneID" id="81360137"/>
<dbReference type="OrthoDB" id="2417308at2759"/>
<dbReference type="AlphaFoldDB" id="A0A9W9EXU1"/>
<dbReference type="InterPro" id="IPR002293">
    <property type="entry name" value="AA/rel_permease1"/>
</dbReference>
<dbReference type="GO" id="GO:0016020">
    <property type="term" value="C:membrane"/>
    <property type="evidence" value="ECO:0007669"/>
    <property type="project" value="UniProtKB-SubCell"/>
</dbReference>
<proteinExistence type="predicted"/>
<dbReference type="EMBL" id="JAPQKI010000009">
    <property type="protein sequence ID" value="KAJ5089982.1"/>
    <property type="molecule type" value="Genomic_DNA"/>
</dbReference>